<organism evidence="1 2">
    <name type="scientific">Iris pallida</name>
    <name type="common">Sweet iris</name>
    <dbReference type="NCBI Taxonomy" id="29817"/>
    <lineage>
        <taxon>Eukaryota</taxon>
        <taxon>Viridiplantae</taxon>
        <taxon>Streptophyta</taxon>
        <taxon>Embryophyta</taxon>
        <taxon>Tracheophyta</taxon>
        <taxon>Spermatophyta</taxon>
        <taxon>Magnoliopsida</taxon>
        <taxon>Liliopsida</taxon>
        <taxon>Asparagales</taxon>
        <taxon>Iridaceae</taxon>
        <taxon>Iridoideae</taxon>
        <taxon>Irideae</taxon>
        <taxon>Iris</taxon>
    </lineage>
</organism>
<comment type="caution">
    <text evidence="1">The sequence shown here is derived from an EMBL/GenBank/DDBJ whole genome shotgun (WGS) entry which is preliminary data.</text>
</comment>
<accession>A0AAX6GRB5</accession>
<protein>
    <submittedName>
        <fullName evidence="1">Uncharacterized protein</fullName>
    </submittedName>
</protein>
<evidence type="ECO:0000313" key="1">
    <source>
        <dbReference type="EMBL" id="KAJ6831310.1"/>
    </source>
</evidence>
<reference evidence="1" key="2">
    <citation type="submission" date="2023-04" db="EMBL/GenBank/DDBJ databases">
        <authorList>
            <person name="Bruccoleri R.E."/>
            <person name="Oakeley E.J."/>
            <person name="Faust A.-M."/>
            <person name="Dessus-Babus S."/>
            <person name="Altorfer M."/>
            <person name="Burckhardt D."/>
            <person name="Oertli M."/>
            <person name="Naumann U."/>
            <person name="Petersen F."/>
            <person name="Wong J."/>
        </authorList>
    </citation>
    <scope>NUCLEOTIDE SEQUENCE</scope>
    <source>
        <strain evidence="1">GSM-AAB239-AS_SAM_17_03QT</strain>
        <tissue evidence="1">Leaf</tissue>
    </source>
</reference>
<sequence>MGKTHSRRDGDVDPRRRELWWRLTSPVGNEVVVVDPQRDSWLRRGASGSGGGAVSRLQFQRWLEVEIRRLMESRQDSREVGGAVALSERSGRRVEAQIRRSVLELWR</sequence>
<reference evidence="1" key="1">
    <citation type="journal article" date="2023" name="GigaByte">
        <title>Genome assembly of the bearded iris, Iris pallida Lam.</title>
        <authorList>
            <person name="Bruccoleri R.E."/>
            <person name="Oakeley E.J."/>
            <person name="Faust A.M.E."/>
            <person name="Altorfer M."/>
            <person name="Dessus-Babus S."/>
            <person name="Burckhardt D."/>
            <person name="Oertli M."/>
            <person name="Naumann U."/>
            <person name="Petersen F."/>
            <person name="Wong J."/>
        </authorList>
    </citation>
    <scope>NUCLEOTIDE SEQUENCE</scope>
    <source>
        <strain evidence="1">GSM-AAB239-AS_SAM_17_03QT</strain>
    </source>
</reference>
<gene>
    <name evidence="1" type="ORF">M6B38_349380</name>
</gene>
<dbReference type="AlphaFoldDB" id="A0AAX6GRB5"/>
<proteinExistence type="predicted"/>
<name>A0AAX6GRB5_IRIPA</name>
<dbReference type="Proteomes" id="UP001140949">
    <property type="component" value="Unassembled WGS sequence"/>
</dbReference>
<evidence type="ECO:0000313" key="2">
    <source>
        <dbReference type="Proteomes" id="UP001140949"/>
    </source>
</evidence>
<keyword evidence="2" id="KW-1185">Reference proteome</keyword>
<dbReference type="EMBL" id="JANAVB010016800">
    <property type="protein sequence ID" value="KAJ6831310.1"/>
    <property type="molecule type" value="Genomic_DNA"/>
</dbReference>